<gene>
    <name evidence="9" type="ORF">Q8814_15545</name>
</gene>
<dbReference type="Pfam" id="PF09594">
    <property type="entry name" value="GT87"/>
    <property type="match status" value="1"/>
</dbReference>
<feature type="transmembrane region" description="Helical" evidence="8">
    <location>
        <begin position="12"/>
        <end position="31"/>
    </location>
</feature>
<accession>A0ABU7JU11</accession>
<feature type="transmembrane region" description="Helical" evidence="8">
    <location>
        <begin position="206"/>
        <end position="226"/>
    </location>
</feature>
<dbReference type="EMBL" id="JAUZMZ010000086">
    <property type="protein sequence ID" value="MEE2033514.1"/>
    <property type="molecule type" value="Genomic_DNA"/>
</dbReference>
<keyword evidence="4 8" id="KW-0812">Transmembrane</keyword>
<comment type="similarity">
    <text evidence="7">Belongs to the glycosyltransferase 87 family.</text>
</comment>
<evidence type="ECO:0000256" key="6">
    <source>
        <dbReference type="ARBA" id="ARBA00023136"/>
    </source>
</evidence>
<evidence type="ECO:0000256" key="4">
    <source>
        <dbReference type="ARBA" id="ARBA00022692"/>
    </source>
</evidence>
<name>A0ABU7JU11_9NOCA</name>
<evidence type="ECO:0000313" key="10">
    <source>
        <dbReference type="Proteomes" id="UP001331936"/>
    </source>
</evidence>
<keyword evidence="2" id="KW-1003">Cell membrane</keyword>
<proteinExistence type="inferred from homology"/>
<feature type="transmembrane region" description="Helical" evidence="8">
    <location>
        <begin position="270"/>
        <end position="290"/>
    </location>
</feature>
<dbReference type="Proteomes" id="UP001331936">
    <property type="component" value="Unassembled WGS sequence"/>
</dbReference>
<dbReference type="InterPro" id="IPR018584">
    <property type="entry name" value="GT87"/>
</dbReference>
<feature type="transmembrane region" description="Helical" evidence="8">
    <location>
        <begin position="149"/>
        <end position="166"/>
    </location>
</feature>
<feature type="transmembrane region" description="Helical" evidence="8">
    <location>
        <begin position="310"/>
        <end position="330"/>
    </location>
</feature>
<comment type="caution">
    <text evidence="9">The sequence shown here is derived from an EMBL/GenBank/DDBJ whole genome shotgun (WGS) entry which is preliminary data.</text>
</comment>
<keyword evidence="6 8" id="KW-0472">Membrane</keyword>
<dbReference type="RefSeq" id="WP_330152918.1">
    <property type="nucleotide sequence ID" value="NZ_JAUZMZ010000086.1"/>
</dbReference>
<sequence>MRQAGATRRARAHPGWWPAVAMLAAAAAFLAHDRLLGFETYFGLFGNGVDAEVYRYGGATVRTAESLYTFMLYDALPFTYPPFAALTFVPLSFLSLNGTEIAVDLANLVLVYLAVWLSWRRLGYGDTNRTRLISICLAAAFTWIEPVRMTIWLGQINLVLLVLVLWDLGRPDGSRLRGIGTGVAAGLKLTPLLFIPYLMLVRQWRAAAVATATFAATVVAGFVVIFSDSWTFWTSTIIRSERIGLVSSPANQSIHGILARLLHTEEPPMWLWLLCAAAVAGLGLWAAYLADRDGQRLLSLTVAGLTAPMVAPFSWGHHWVWTIPLLVLCLHQAARWRRWWGYLLPFAAAVPLLAWYRSYPDGVVAIGIFMTPAQPVLQAVLQAAYPIVYAVLLAVVLVTCRPRKDLTPTFAEAARI</sequence>
<evidence type="ECO:0000256" key="7">
    <source>
        <dbReference type="ARBA" id="ARBA00024033"/>
    </source>
</evidence>
<reference evidence="9 10" key="1">
    <citation type="submission" date="2023-08" db="EMBL/GenBank/DDBJ databases">
        <authorList>
            <person name="Girao M."/>
            <person name="Carvalho M.F."/>
        </authorList>
    </citation>
    <scope>NUCLEOTIDE SEQUENCE [LARGE SCALE GENOMIC DNA]</scope>
    <source>
        <strain evidence="9 10">CC-R104</strain>
    </source>
</reference>
<feature type="transmembrane region" description="Helical" evidence="8">
    <location>
        <begin position="376"/>
        <end position="398"/>
    </location>
</feature>
<evidence type="ECO:0000256" key="8">
    <source>
        <dbReference type="SAM" id="Phobius"/>
    </source>
</evidence>
<feature type="transmembrane region" description="Helical" evidence="8">
    <location>
        <begin position="178"/>
        <end position="200"/>
    </location>
</feature>
<comment type="subcellular location">
    <subcellularLocation>
        <location evidence="1">Cell membrane</location>
        <topology evidence="1">Multi-pass membrane protein</topology>
    </subcellularLocation>
</comment>
<evidence type="ECO:0000256" key="3">
    <source>
        <dbReference type="ARBA" id="ARBA00022679"/>
    </source>
</evidence>
<organism evidence="9 10">
    <name type="scientific">Rhodococcus chondri</name>
    <dbReference type="NCBI Taxonomy" id="3065941"/>
    <lineage>
        <taxon>Bacteria</taxon>
        <taxon>Bacillati</taxon>
        <taxon>Actinomycetota</taxon>
        <taxon>Actinomycetes</taxon>
        <taxon>Mycobacteriales</taxon>
        <taxon>Nocardiaceae</taxon>
        <taxon>Rhodococcus</taxon>
    </lineage>
</organism>
<keyword evidence="3" id="KW-0808">Transferase</keyword>
<evidence type="ECO:0000256" key="1">
    <source>
        <dbReference type="ARBA" id="ARBA00004651"/>
    </source>
</evidence>
<keyword evidence="5 8" id="KW-1133">Transmembrane helix</keyword>
<evidence type="ECO:0000313" key="9">
    <source>
        <dbReference type="EMBL" id="MEE2033514.1"/>
    </source>
</evidence>
<feature type="transmembrane region" description="Helical" evidence="8">
    <location>
        <begin position="75"/>
        <end position="94"/>
    </location>
</feature>
<evidence type="ECO:0000256" key="5">
    <source>
        <dbReference type="ARBA" id="ARBA00022989"/>
    </source>
</evidence>
<feature type="transmembrane region" description="Helical" evidence="8">
    <location>
        <begin position="339"/>
        <end position="356"/>
    </location>
</feature>
<keyword evidence="10" id="KW-1185">Reference proteome</keyword>
<protein>
    <submittedName>
        <fullName evidence="9">Glycosyltransferase 87 family protein</fullName>
    </submittedName>
</protein>
<evidence type="ECO:0000256" key="2">
    <source>
        <dbReference type="ARBA" id="ARBA00022475"/>
    </source>
</evidence>
<feature type="transmembrane region" description="Helical" evidence="8">
    <location>
        <begin position="101"/>
        <end position="119"/>
    </location>
</feature>